<dbReference type="AlphaFoldDB" id="A0AAD4LYB5"/>
<comment type="caution">
    <text evidence="9">The sequence shown here is derived from an EMBL/GenBank/DDBJ whole genome shotgun (WGS) entry which is preliminary data.</text>
</comment>
<evidence type="ECO:0000256" key="4">
    <source>
        <dbReference type="ARBA" id="ARBA00022723"/>
    </source>
</evidence>
<evidence type="ECO:0000256" key="6">
    <source>
        <dbReference type="ARBA" id="ARBA00023004"/>
    </source>
</evidence>
<sequence length="251" mass="28342">MLDLIQYTSTSPIVATTLILSLAFLIPLLRKRHLPYPPGPRRLPVIGNLLNMPSDQAWFTYKRWSDDFGSDVVHADTMGSHIIILNSAKAAGELLGRRSLIYSDSLGVMEFNYGFFPYGDRWRRMRHIFFAHVHPVAYRSLEIRAAGRLLRNLFKFLSIAYGIDARPERDPYLIAAEKVVDGLALASTLEGRLLDMIPWRNHLYTELVPGFSVKREARKIRPFLLDTLETPYAEVKAAVAAGTANDSVAAR</sequence>
<keyword evidence="5" id="KW-0560">Oxidoreductase</keyword>
<dbReference type="InterPro" id="IPR050364">
    <property type="entry name" value="Cytochrome_P450_fung"/>
</dbReference>
<dbReference type="InterPro" id="IPR036396">
    <property type="entry name" value="Cyt_P450_sf"/>
</dbReference>
<dbReference type="GO" id="GO:0004497">
    <property type="term" value="F:monooxygenase activity"/>
    <property type="evidence" value="ECO:0007669"/>
    <property type="project" value="UniProtKB-KW"/>
</dbReference>
<evidence type="ECO:0000256" key="3">
    <source>
        <dbReference type="ARBA" id="ARBA00022617"/>
    </source>
</evidence>
<keyword evidence="10" id="KW-1185">Reference proteome</keyword>
<proteinExistence type="inferred from homology"/>
<gene>
    <name evidence="9" type="ORF">B0F90DRAFT_1751949</name>
</gene>
<organism evidence="9 10">
    <name type="scientific">Multifurca ochricompacta</name>
    <dbReference type="NCBI Taxonomy" id="376703"/>
    <lineage>
        <taxon>Eukaryota</taxon>
        <taxon>Fungi</taxon>
        <taxon>Dikarya</taxon>
        <taxon>Basidiomycota</taxon>
        <taxon>Agaricomycotina</taxon>
        <taxon>Agaricomycetes</taxon>
        <taxon>Russulales</taxon>
        <taxon>Russulaceae</taxon>
        <taxon>Multifurca</taxon>
    </lineage>
</organism>
<reference evidence="9" key="1">
    <citation type="journal article" date="2022" name="New Phytol.">
        <title>Evolutionary transition to the ectomycorrhizal habit in the genomes of a hyperdiverse lineage of mushroom-forming fungi.</title>
        <authorList>
            <person name="Looney B."/>
            <person name="Miyauchi S."/>
            <person name="Morin E."/>
            <person name="Drula E."/>
            <person name="Courty P.E."/>
            <person name="Kohler A."/>
            <person name="Kuo A."/>
            <person name="LaButti K."/>
            <person name="Pangilinan J."/>
            <person name="Lipzen A."/>
            <person name="Riley R."/>
            <person name="Andreopoulos W."/>
            <person name="He G."/>
            <person name="Johnson J."/>
            <person name="Nolan M."/>
            <person name="Tritt A."/>
            <person name="Barry K.W."/>
            <person name="Grigoriev I.V."/>
            <person name="Nagy L.G."/>
            <person name="Hibbett D."/>
            <person name="Henrissat B."/>
            <person name="Matheny P.B."/>
            <person name="Labbe J."/>
            <person name="Martin F.M."/>
        </authorList>
    </citation>
    <scope>NUCLEOTIDE SEQUENCE</scope>
    <source>
        <strain evidence="9">BPL690</strain>
    </source>
</reference>
<keyword evidence="6" id="KW-0408">Iron</keyword>
<protein>
    <submittedName>
        <fullName evidence="9">Cytochrome P450</fullName>
    </submittedName>
</protein>
<dbReference type="PANTHER" id="PTHR46300:SF7">
    <property type="entry name" value="P450, PUTATIVE (EUROFUNG)-RELATED"/>
    <property type="match status" value="1"/>
</dbReference>
<feature type="transmembrane region" description="Helical" evidence="8">
    <location>
        <begin position="12"/>
        <end position="29"/>
    </location>
</feature>
<keyword evidence="8" id="KW-0812">Transmembrane</keyword>
<dbReference type="SUPFAM" id="SSF48264">
    <property type="entry name" value="Cytochrome P450"/>
    <property type="match status" value="1"/>
</dbReference>
<dbReference type="GO" id="GO:0005506">
    <property type="term" value="F:iron ion binding"/>
    <property type="evidence" value="ECO:0007669"/>
    <property type="project" value="InterPro"/>
</dbReference>
<keyword evidence="4" id="KW-0479">Metal-binding</keyword>
<comment type="similarity">
    <text evidence="2">Belongs to the cytochrome P450 family.</text>
</comment>
<evidence type="ECO:0000256" key="8">
    <source>
        <dbReference type="SAM" id="Phobius"/>
    </source>
</evidence>
<evidence type="ECO:0000256" key="5">
    <source>
        <dbReference type="ARBA" id="ARBA00023002"/>
    </source>
</evidence>
<dbReference type="Gene3D" id="1.10.630.10">
    <property type="entry name" value="Cytochrome P450"/>
    <property type="match status" value="1"/>
</dbReference>
<evidence type="ECO:0000313" key="9">
    <source>
        <dbReference type="EMBL" id="KAI0295336.1"/>
    </source>
</evidence>
<evidence type="ECO:0000256" key="7">
    <source>
        <dbReference type="ARBA" id="ARBA00023033"/>
    </source>
</evidence>
<dbReference type="GO" id="GO:0020037">
    <property type="term" value="F:heme binding"/>
    <property type="evidence" value="ECO:0007669"/>
    <property type="project" value="InterPro"/>
</dbReference>
<evidence type="ECO:0000256" key="1">
    <source>
        <dbReference type="ARBA" id="ARBA00001971"/>
    </source>
</evidence>
<evidence type="ECO:0000256" key="2">
    <source>
        <dbReference type="ARBA" id="ARBA00010617"/>
    </source>
</evidence>
<evidence type="ECO:0000313" key="10">
    <source>
        <dbReference type="Proteomes" id="UP001203297"/>
    </source>
</evidence>
<keyword evidence="3" id="KW-0349">Heme</keyword>
<dbReference type="GO" id="GO:0016705">
    <property type="term" value="F:oxidoreductase activity, acting on paired donors, with incorporation or reduction of molecular oxygen"/>
    <property type="evidence" value="ECO:0007669"/>
    <property type="project" value="InterPro"/>
</dbReference>
<dbReference type="EMBL" id="WTXG01000060">
    <property type="protein sequence ID" value="KAI0295336.1"/>
    <property type="molecule type" value="Genomic_DNA"/>
</dbReference>
<dbReference type="PANTHER" id="PTHR46300">
    <property type="entry name" value="P450, PUTATIVE (EUROFUNG)-RELATED-RELATED"/>
    <property type="match status" value="1"/>
</dbReference>
<keyword evidence="8" id="KW-1133">Transmembrane helix</keyword>
<keyword evidence="7" id="KW-0503">Monooxygenase</keyword>
<keyword evidence="8" id="KW-0472">Membrane</keyword>
<comment type="cofactor">
    <cofactor evidence="1">
        <name>heme</name>
        <dbReference type="ChEBI" id="CHEBI:30413"/>
    </cofactor>
</comment>
<accession>A0AAD4LYB5</accession>
<dbReference type="Proteomes" id="UP001203297">
    <property type="component" value="Unassembled WGS sequence"/>
</dbReference>
<name>A0AAD4LYB5_9AGAM</name>